<feature type="region of interest" description="Disordered" evidence="1">
    <location>
        <begin position="233"/>
        <end position="252"/>
    </location>
</feature>
<dbReference type="InterPro" id="IPR055949">
    <property type="entry name" value="DUF7527"/>
</dbReference>
<evidence type="ECO:0000256" key="1">
    <source>
        <dbReference type="SAM" id="MobiDB-lite"/>
    </source>
</evidence>
<dbReference type="AlphaFoldDB" id="A0ABD5WZC5"/>
<dbReference type="EMBL" id="JBHTAG010000002">
    <property type="protein sequence ID" value="MFC7096597.1"/>
    <property type="molecule type" value="Genomic_DNA"/>
</dbReference>
<feature type="compositionally biased region" description="Polar residues" evidence="1">
    <location>
        <begin position="390"/>
        <end position="400"/>
    </location>
</feature>
<organism evidence="3 4">
    <name type="scientific">Halobaculum marinum</name>
    <dbReference type="NCBI Taxonomy" id="3031996"/>
    <lineage>
        <taxon>Archaea</taxon>
        <taxon>Methanobacteriati</taxon>
        <taxon>Methanobacteriota</taxon>
        <taxon>Stenosarchaea group</taxon>
        <taxon>Halobacteria</taxon>
        <taxon>Halobacteriales</taxon>
        <taxon>Haloferacaceae</taxon>
        <taxon>Halobaculum</taxon>
    </lineage>
</organism>
<dbReference type="Pfam" id="PF24371">
    <property type="entry name" value="DUF7527"/>
    <property type="match status" value="1"/>
</dbReference>
<keyword evidence="4" id="KW-1185">Reference proteome</keyword>
<gene>
    <name evidence="3" type="ORF">ACFQKD_04700</name>
</gene>
<evidence type="ECO:0000313" key="4">
    <source>
        <dbReference type="Proteomes" id="UP001596388"/>
    </source>
</evidence>
<feature type="compositionally biased region" description="Acidic residues" evidence="1">
    <location>
        <begin position="208"/>
        <end position="223"/>
    </location>
</feature>
<feature type="region of interest" description="Disordered" evidence="1">
    <location>
        <begin position="490"/>
        <end position="519"/>
    </location>
</feature>
<protein>
    <recommendedName>
        <fullName evidence="2">DUF7527 domain-containing protein</fullName>
    </recommendedName>
</protein>
<name>A0ABD5WZC5_9EURY</name>
<reference evidence="3 4" key="1">
    <citation type="journal article" date="2019" name="Int. J. Syst. Evol. Microbiol.">
        <title>The Global Catalogue of Microorganisms (GCM) 10K type strain sequencing project: providing services to taxonomists for standard genome sequencing and annotation.</title>
        <authorList>
            <consortium name="The Broad Institute Genomics Platform"/>
            <consortium name="The Broad Institute Genome Sequencing Center for Infectious Disease"/>
            <person name="Wu L."/>
            <person name="Ma J."/>
        </authorList>
    </citation>
    <scope>NUCLEOTIDE SEQUENCE [LARGE SCALE GENOMIC DNA]</scope>
    <source>
        <strain evidence="3 4">DT55</strain>
    </source>
</reference>
<feature type="compositionally biased region" description="Low complexity" evidence="1">
    <location>
        <begin position="233"/>
        <end position="250"/>
    </location>
</feature>
<feature type="region of interest" description="Disordered" evidence="1">
    <location>
        <begin position="197"/>
        <end position="228"/>
    </location>
</feature>
<feature type="compositionally biased region" description="Low complexity" evidence="1">
    <location>
        <begin position="502"/>
        <end position="512"/>
    </location>
</feature>
<accession>A0ABD5WZC5</accession>
<feature type="compositionally biased region" description="Low complexity" evidence="1">
    <location>
        <begin position="197"/>
        <end position="207"/>
    </location>
</feature>
<dbReference type="Proteomes" id="UP001596388">
    <property type="component" value="Unassembled WGS sequence"/>
</dbReference>
<comment type="caution">
    <text evidence="3">The sequence shown here is derived from an EMBL/GenBank/DDBJ whole genome shotgun (WGS) entry which is preliminary data.</text>
</comment>
<dbReference type="Gene3D" id="1.20.5.340">
    <property type="match status" value="1"/>
</dbReference>
<proteinExistence type="predicted"/>
<feature type="compositionally biased region" description="Low complexity" evidence="1">
    <location>
        <begin position="425"/>
        <end position="439"/>
    </location>
</feature>
<dbReference type="RefSeq" id="WP_276238938.1">
    <property type="nucleotide sequence ID" value="NZ_CP119989.1"/>
</dbReference>
<feature type="region of interest" description="Disordered" evidence="1">
    <location>
        <begin position="260"/>
        <end position="442"/>
    </location>
</feature>
<evidence type="ECO:0000313" key="3">
    <source>
        <dbReference type="EMBL" id="MFC7096597.1"/>
    </source>
</evidence>
<feature type="compositionally biased region" description="Low complexity" evidence="1">
    <location>
        <begin position="260"/>
        <end position="271"/>
    </location>
</feature>
<dbReference type="GeneID" id="79269513"/>
<feature type="compositionally biased region" description="Low complexity" evidence="1">
    <location>
        <begin position="304"/>
        <end position="320"/>
    </location>
</feature>
<feature type="domain" description="DUF7527" evidence="2">
    <location>
        <begin position="519"/>
        <end position="752"/>
    </location>
</feature>
<sequence length="752" mass="78304">MDGETIDTVTGWESEPLSGGIDGLRTLQSREFTGAVTEGHAWLFMLNGRIVGVFEGSIDSFADADGTAYAAPDPSFPLLYAMRETGGETKARYYTNDTALSAADAKLSSGKFTGYIELSENVLSGDYYAVYYGGRRLACAFVGTGQQKQVLTGDDAFAAADDEVGIYEVVDVDIDVVELPGADAPDAADEAASAAAADAAIADAEPASVDDDATDDDATDGDATEGGAEAITFGGAAADDGGSTDATDPVDATDDADAAVAGAEADASDATPDPDPETHAASDTSDATPSPDESPASTEPTPGASAAQRAASESSTPTPESTDDGDDGDDPKTDANGDPFSAEEQWRETRAIPSLDPGRSATPDRQGAANNGTAGARARRRSREDATDSTQRGGTADTTPARSDAGRADARRSAGAATREGAGDGAANTGATAEEVATVRAERDRAVEALRDARERLDAGEDELNRLREENDRLTARVDELESELADARTELEAARSRAEAAEASGDGSTGSPSQTVPADRALAGTNLFVRYDSKGGATLEKAHAGGATRSDVNDNLRLEVHTDFESEDAAVDGQPFREYLGDTIEYGFVEWVVRELLYEIQSTNNESALRDLFDAIPEVDRAELNGAVTLDDDEGASEHSFDVVLRDRMGNPLLVADVTEGRDATTESMLDGLVGDASAVADADEHLAAGFYVTASFFDPGALEAAADATGGGLLSRGKRKSFVKLSRKQGFHLCLVESRDGEFHVNVPEL</sequence>
<evidence type="ECO:0000259" key="2">
    <source>
        <dbReference type="Pfam" id="PF24371"/>
    </source>
</evidence>
<feature type="compositionally biased region" description="Basic and acidic residues" evidence="1">
    <location>
        <begin position="490"/>
        <end position="501"/>
    </location>
</feature>